<dbReference type="PANTHER" id="PTHR21342">
    <property type="entry name" value="PHOSPHOPANTETHEINE ADENYLYLTRANSFERASE"/>
    <property type="match status" value="1"/>
</dbReference>
<gene>
    <name evidence="9" type="primary">coaD</name>
    <name evidence="11" type="ORF">CBF28_02445</name>
</gene>
<keyword evidence="3 9" id="KW-0548">Nucleotidyltransferase</keyword>
<dbReference type="UniPathway" id="UPA00241">
    <property type="reaction ID" value="UER00355"/>
</dbReference>
<evidence type="ECO:0000256" key="1">
    <source>
        <dbReference type="ARBA" id="ARBA00022490"/>
    </source>
</evidence>
<feature type="binding site" evidence="9">
    <location>
        <position position="12"/>
    </location>
    <ligand>
        <name>substrate</name>
    </ligand>
</feature>
<dbReference type="EMBL" id="NGKB01000002">
    <property type="protein sequence ID" value="RSU16406.1"/>
    <property type="molecule type" value="Genomic_DNA"/>
</dbReference>
<comment type="pathway">
    <text evidence="9">Cofactor biosynthesis; coenzyme A biosynthesis; CoA from (R)-pantothenate: step 4/5.</text>
</comment>
<dbReference type="GO" id="GO:0015937">
    <property type="term" value="P:coenzyme A biosynthetic process"/>
    <property type="evidence" value="ECO:0007669"/>
    <property type="project" value="UniProtKB-UniRule"/>
</dbReference>
<proteinExistence type="inferred from homology"/>
<name>A0A430B7U9_9ENTE</name>
<evidence type="ECO:0000256" key="7">
    <source>
        <dbReference type="ARBA" id="ARBA00022993"/>
    </source>
</evidence>
<feature type="binding site" evidence="9">
    <location>
        <begin position="12"/>
        <end position="13"/>
    </location>
    <ligand>
        <name>ATP</name>
        <dbReference type="ChEBI" id="CHEBI:30616"/>
    </ligand>
</feature>
<organism evidence="11 12">
    <name type="scientific">Vagococcus carniphilus</name>
    <dbReference type="NCBI Taxonomy" id="218144"/>
    <lineage>
        <taxon>Bacteria</taxon>
        <taxon>Bacillati</taxon>
        <taxon>Bacillota</taxon>
        <taxon>Bacilli</taxon>
        <taxon>Lactobacillales</taxon>
        <taxon>Enterococcaceae</taxon>
        <taxon>Vagococcus</taxon>
    </lineage>
</organism>
<dbReference type="EC" id="2.7.7.3" evidence="9"/>
<keyword evidence="6 9" id="KW-0460">Magnesium</keyword>
<sequence>MSHKKIALFPGSFDPFTNGHLNTVERASKLFDEVVIGIFTNTTKKPLFSPEEKRDLAAESVAHIENVRVVTQSEGLTINIAKELGANFLIRGVRNGQDYEYEKNIAFMNKQMDPEIETVFLLADESFSNISSSMIKEIAKFDGNVSSFVPENVNKALKVKYGQDE</sequence>
<evidence type="ECO:0000256" key="2">
    <source>
        <dbReference type="ARBA" id="ARBA00022679"/>
    </source>
</evidence>
<feature type="binding site" evidence="9">
    <location>
        <position position="44"/>
    </location>
    <ligand>
        <name>substrate</name>
    </ligand>
</feature>
<dbReference type="CDD" id="cd02163">
    <property type="entry name" value="PPAT"/>
    <property type="match status" value="1"/>
</dbReference>
<dbReference type="GeneID" id="95580499"/>
<dbReference type="GO" id="GO:0005737">
    <property type="term" value="C:cytoplasm"/>
    <property type="evidence" value="ECO:0007669"/>
    <property type="project" value="UniProtKB-SubCell"/>
</dbReference>
<dbReference type="Pfam" id="PF01467">
    <property type="entry name" value="CTP_transf_like"/>
    <property type="match status" value="1"/>
</dbReference>
<dbReference type="OrthoDB" id="9806661at2"/>
<feature type="domain" description="Cytidyltransferase-like" evidence="10">
    <location>
        <begin position="8"/>
        <end position="137"/>
    </location>
</feature>
<dbReference type="InterPro" id="IPR014729">
    <property type="entry name" value="Rossmann-like_a/b/a_fold"/>
</dbReference>
<comment type="subcellular location">
    <subcellularLocation>
        <location evidence="9">Cytoplasm</location>
    </subcellularLocation>
</comment>
<comment type="catalytic activity">
    <reaction evidence="8 9">
        <text>(R)-4'-phosphopantetheine + ATP + H(+) = 3'-dephospho-CoA + diphosphate</text>
        <dbReference type="Rhea" id="RHEA:19801"/>
        <dbReference type="ChEBI" id="CHEBI:15378"/>
        <dbReference type="ChEBI" id="CHEBI:30616"/>
        <dbReference type="ChEBI" id="CHEBI:33019"/>
        <dbReference type="ChEBI" id="CHEBI:57328"/>
        <dbReference type="ChEBI" id="CHEBI:61723"/>
        <dbReference type="EC" id="2.7.7.3"/>
    </reaction>
</comment>
<evidence type="ECO:0000256" key="3">
    <source>
        <dbReference type="ARBA" id="ARBA00022695"/>
    </source>
</evidence>
<dbReference type="PRINTS" id="PR01020">
    <property type="entry name" value="LPSBIOSNTHSS"/>
</dbReference>
<evidence type="ECO:0000313" key="12">
    <source>
        <dbReference type="Proteomes" id="UP000288028"/>
    </source>
</evidence>
<dbReference type="NCBIfam" id="TIGR01510">
    <property type="entry name" value="coaD_prev_kdtB"/>
    <property type="match status" value="1"/>
</dbReference>
<evidence type="ECO:0000256" key="9">
    <source>
        <dbReference type="HAMAP-Rule" id="MF_00151"/>
    </source>
</evidence>
<evidence type="ECO:0000256" key="5">
    <source>
        <dbReference type="ARBA" id="ARBA00022840"/>
    </source>
</evidence>
<dbReference type="InterPro" id="IPR004821">
    <property type="entry name" value="Cyt_trans-like"/>
</dbReference>
<dbReference type="Proteomes" id="UP000288028">
    <property type="component" value="Unassembled WGS sequence"/>
</dbReference>
<dbReference type="HAMAP" id="MF_00151">
    <property type="entry name" value="PPAT_bact"/>
    <property type="match status" value="1"/>
</dbReference>
<dbReference type="RefSeq" id="WP_126791564.1">
    <property type="nucleotide sequence ID" value="NZ_CP060720.1"/>
</dbReference>
<evidence type="ECO:0000256" key="8">
    <source>
        <dbReference type="ARBA" id="ARBA00029346"/>
    </source>
</evidence>
<accession>A0A430B7U9</accession>
<keyword evidence="1 9" id="KW-0963">Cytoplasm</keyword>
<dbReference type="Gene3D" id="3.40.50.620">
    <property type="entry name" value="HUPs"/>
    <property type="match status" value="1"/>
</dbReference>
<feature type="binding site" evidence="9">
    <location>
        <position position="102"/>
    </location>
    <ligand>
        <name>ATP</name>
        <dbReference type="ChEBI" id="CHEBI:30616"/>
    </ligand>
</feature>
<dbReference type="GO" id="GO:0005524">
    <property type="term" value="F:ATP binding"/>
    <property type="evidence" value="ECO:0007669"/>
    <property type="project" value="UniProtKB-KW"/>
</dbReference>
<evidence type="ECO:0000256" key="4">
    <source>
        <dbReference type="ARBA" id="ARBA00022741"/>
    </source>
</evidence>
<comment type="similarity">
    <text evidence="9">Belongs to the bacterial CoaD family.</text>
</comment>
<feature type="binding site" evidence="9">
    <location>
        <position position="77"/>
    </location>
    <ligand>
        <name>substrate</name>
    </ligand>
</feature>
<keyword evidence="12" id="KW-1185">Reference proteome</keyword>
<dbReference type="NCBIfam" id="TIGR00125">
    <property type="entry name" value="cyt_tran_rel"/>
    <property type="match status" value="1"/>
</dbReference>
<comment type="caution">
    <text evidence="11">The sequence shown here is derived from an EMBL/GenBank/DDBJ whole genome shotgun (WGS) entry which is preliminary data.</text>
</comment>
<dbReference type="PANTHER" id="PTHR21342:SF1">
    <property type="entry name" value="PHOSPHOPANTETHEINE ADENYLYLTRANSFERASE"/>
    <property type="match status" value="1"/>
</dbReference>
<keyword evidence="2 9" id="KW-0808">Transferase</keyword>
<comment type="subunit">
    <text evidence="9">Homohexamer.</text>
</comment>
<feature type="binding site" evidence="9">
    <location>
        <begin position="92"/>
        <end position="94"/>
    </location>
    <ligand>
        <name>ATP</name>
        <dbReference type="ChEBI" id="CHEBI:30616"/>
    </ligand>
</feature>
<feature type="binding site" evidence="9">
    <location>
        <begin position="127"/>
        <end position="133"/>
    </location>
    <ligand>
        <name>ATP</name>
        <dbReference type="ChEBI" id="CHEBI:30616"/>
    </ligand>
</feature>
<dbReference type="InterPro" id="IPR001980">
    <property type="entry name" value="PPAT"/>
</dbReference>
<feature type="site" description="Transition state stabilizer" evidence="9">
    <location>
        <position position="20"/>
    </location>
</feature>
<feature type="binding site" evidence="9">
    <location>
        <position position="91"/>
    </location>
    <ligand>
        <name>substrate</name>
    </ligand>
</feature>
<dbReference type="AlphaFoldDB" id="A0A430B7U9"/>
<comment type="function">
    <text evidence="9">Reversibly transfers an adenylyl group from ATP to 4'-phosphopantetheine, yielding dephospho-CoA (dPCoA) and pyrophosphate.</text>
</comment>
<comment type="cofactor">
    <cofactor evidence="9">
        <name>Mg(2+)</name>
        <dbReference type="ChEBI" id="CHEBI:18420"/>
    </cofactor>
</comment>
<keyword evidence="5 9" id="KW-0067">ATP-binding</keyword>
<evidence type="ECO:0000259" key="10">
    <source>
        <dbReference type="Pfam" id="PF01467"/>
    </source>
</evidence>
<dbReference type="GO" id="GO:0004595">
    <property type="term" value="F:pantetheine-phosphate adenylyltransferase activity"/>
    <property type="evidence" value="ECO:0007669"/>
    <property type="project" value="UniProtKB-UniRule"/>
</dbReference>
<protein>
    <recommendedName>
        <fullName evidence="9">Phosphopantetheine adenylyltransferase</fullName>
        <ecNumber evidence="9">2.7.7.3</ecNumber>
    </recommendedName>
    <alternativeName>
        <fullName evidence="9">Dephospho-CoA pyrophosphorylase</fullName>
    </alternativeName>
    <alternativeName>
        <fullName evidence="9">Pantetheine-phosphate adenylyltransferase</fullName>
        <shortName evidence="9">PPAT</shortName>
    </alternativeName>
</protein>
<keyword evidence="4 9" id="KW-0547">Nucleotide-binding</keyword>
<evidence type="ECO:0000256" key="6">
    <source>
        <dbReference type="ARBA" id="ARBA00022842"/>
    </source>
</evidence>
<dbReference type="SUPFAM" id="SSF52374">
    <property type="entry name" value="Nucleotidylyl transferase"/>
    <property type="match status" value="1"/>
</dbReference>
<evidence type="ECO:0000313" key="11">
    <source>
        <dbReference type="EMBL" id="RSU16406.1"/>
    </source>
</evidence>
<keyword evidence="7 9" id="KW-0173">Coenzyme A biosynthesis</keyword>
<reference evidence="11 12" key="1">
    <citation type="submission" date="2017-05" db="EMBL/GenBank/DDBJ databases">
        <title>Vagococcus spp. assemblies.</title>
        <authorList>
            <person name="Gulvik C.A."/>
        </authorList>
    </citation>
    <scope>NUCLEOTIDE SEQUENCE [LARGE SCALE GENOMIC DNA]</scope>
    <source>
        <strain evidence="11 12">SS1714</strain>
    </source>
</reference>
<feature type="binding site" evidence="9">
    <location>
        <position position="20"/>
    </location>
    <ligand>
        <name>ATP</name>
        <dbReference type="ChEBI" id="CHEBI:30616"/>
    </ligand>
</feature>